<dbReference type="AlphaFoldDB" id="A0A3S8UHT4"/>
<evidence type="ECO:0008006" key="3">
    <source>
        <dbReference type="Google" id="ProtNLM"/>
    </source>
</evidence>
<protein>
    <recommendedName>
        <fullName evidence="3">Phage tail protein</fullName>
    </recommendedName>
</protein>
<gene>
    <name evidence="1" type="ORF">EJA05_09390</name>
</gene>
<accession>A0A3S8UHT4</accession>
<dbReference type="GO" id="GO:0019068">
    <property type="term" value="P:virion assembly"/>
    <property type="evidence" value="ECO:0007669"/>
    <property type="project" value="InterPro"/>
</dbReference>
<dbReference type="Pfam" id="PF05354">
    <property type="entry name" value="Phage_attach"/>
    <property type="match status" value="1"/>
</dbReference>
<evidence type="ECO:0000313" key="1">
    <source>
        <dbReference type="EMBL" id="AZL67944.1"/>
    </source>
</evidence>
<dbReference type="Proteomes" id="UP000268230">
    <property type="component" value="Chromosome"/>
</dbReference>
<evidence type="ECO:0000313" key="2">
    <source>
        <dbReference type="Proteomes" id="UP000268230"/>
    </source>
</evidence>
<sequence>MPFREAVSGMDESLLDELGDEVEIEGFPEPVSGFMSVPWQQPRVGTINTGLRQPVFSVRVAQANGIREGLHLVCDLAPADGGGRYVIAKREPDGSGWINFALREVK</sequence>
<organism evidence="1 2">
    <name type="scientific">Pseudomonas entomophila</name>
    <dbReference type="NCBI Taxonomy" id="312306"/>
    <lineage>
        <taxon>Bacteria</taxon>
        <taxon>Pseudomonadati</taxon>
        <taxon>Pseudomonadota</taxon>
        <taxon>Gammaproteobacteria</taxon>
        <taxon>Pseudomonadales</taxon>
        <taxon>Pseudomonadaceae</taxon>
        <taxon>Pseudomonas</taxon>
    </lineage>
</organism>
<dbReference type="InterPro" id="IPR008018">
    <property type="entry name" value="Phage_tail_attach_FII"/>
</dbReference>
<dbReference type="EMBL" id="CP034338">
    <property type="protein sequence ID" value="AZL67944.1"/>
    <property type="molecule type" value="Genomic_DNA"/>
</dbReference>
<dbReference type="OrthoDB" id="9104313at2"/>
<dbReference type="KEGG" id="pory:EJA05_09390"/>
<dbReference type="InterPro" id="IPR053734">
    <property type="entry name" value="Phage_Head-Tail_Connect_sf"/>
</dbReference>
<dbReference type="Gene3D" id="2.40.10.180">
    <property type="entry name" value="Phage tail proteins"/>
    <property type="match status" value="1"/>
</dbReference>
<proteinExistence type="predicted"/>
<reference evidence="1 2" key="1">
    <citation type="submission" date="2018-12" db="EMBL/GenBank/DDBJ databases">
        <authorList>
            <person name="Li S."/>
            <person name="Yang R."/>
            <person name="Chen G."/>
            <person name="Zou L."/>
            <person name="Zhang C."/>
            <person name="Chen Y."/>
            <person name="Liu Z."/>
            <person name="Li Y."/>
            <person name="Yan Y."/>
            <person name="Huang M."/>
            <person name="Chen T."/>
        </authorList>
    </citation>
    <scope>NUCLEOTIDE SEQUENCE [LARGE SCALE GENOMIC DNA]</scope>
    <source>
        <strain evidence="1 2">1257</strain>
    </source>
</reference>
<name>A0A3S8UHT4_9PSED</name>